<evidence type="ECO:0000313" key="2">
    <source>
        <dbReference type="Proteomes" id="UP000608850"/>
    </source>
</evidence>
<dbReference type="AlphaFoldDB" id="A0A830G967"/>
<protein>
    <recommendedName>
        <fullName evidence="3">DUF192 domain-containing protein</fullName>
    </recommendedName>
</protein>
<comment type="caution">
    <text evidence="1">The sequence shown here is derived from an EMBL/GenBank/DDBJ whole genome shotgun (WGS) entry which is preliminary data.</text>
</comment>
<dbReference type="OrthoDB" id="64208at2157"/>
<sequence length="118" mass="12889">MHVVHDRDGATETLAATVDVAESFLARARGLMFRASVPSDYALVFEFDERKRRDVHMVFVPFDIDVLWLVDDEVQATETLSAWTGLGAAAADRLVELPAGAASDVAVGDTVRVTRRDA</sequence>
<evidence type="ECO:0008006" key="3">
    <source>
        <dbReference type="Google" id="ProtNLM"/>
    </source>
</evidence>
<dbReference type="EMBL" id="BMOQ01000003">
    <property type="protein sequence ID" value="GGN13720.1"/>
    <property type="molecule type" value="Genomic_DNA"/>
</dbReference>
<organism evidence="1 2">
    <name type="scientific">Halarchaeum nitratireducens</name>
    <dbReference type="NCBI Taxonomy" id="489913"/>
    <lineage>
        <taxon>Archaea</taxon>
        <taxon>Methanobacteriati</taxon>
        <taxon>Methanobacteriota</taxon>
        <taxon>Stenosarchaea group</taxon>
        <taxon>Halobacteria</taxon>
        <taxon>Halobacteriales</taxon>
        <taxon>Halobacteriaceae</taxon>
    </lineage>
</organism>
<dbReference type="InterPro" id="IPR003795">
    <property type="entry name" value="DUF192"/>
</dbReference>
<evidence type="ECO:0000313" key="1">
    <source>
        <dbReference type="EMBL" id="GGN13720.1"/>
    </source>
</evidence>
<name>A0A830G967_9EURY</name>
<dbReference type="Proteomes" id="UP000608850">
    <property type="component" value="Unassembled WGS sequence"/>
</dbReference>
<reference evidence="1 2" key="1">
    <citation type="journal article" date="2019" name="Int. J. Syst. Evol. Microbiol.">
        <title>The Global Catalogue of Microorganisms (GCM) 10K type strain sequencing project: providing services to taxonomists for standard genome sequencing and annotation.</title>
        <authorList>
            <consortium name="The Broad Institute Genomics Platform"/>
            <consortium name="The Broad Institute Genome Sequencing Center for Infectious Disease"/>
            <person name="Wu L."/>
            <person name="Ma J."/>
        </authorList>
    </citation>
    <scope>NUCLEOTIDE SEQUENCE [LARGE SCALE GENOMIC DNA]</scope>
    <source>
        <strain evidence="1 2">JCM 16331</strain>
    </source>
</reference>
<gene>
    <name evidence="1" type="ORF">GCM10009021_12280</name>
</gene>
<dbReference type="Pfam" id="PF02643">
    <property type="entry name" value="DUF192"/>
    <property type="match status" value="1"/>
</dbReference>
<dbReference type="Gene3D" id="2.60.120.1140">
    <property type="entry name" value="Protein of unknown function DUF192"/>
    <property type="match status" value="1"/>
</dbReference>
<dbReference type="RefSeq" id="WP_188877753.1">
    <property type="nucleotide sequence ID" value="NZ_BMOQ01000003.1"/>
</dbReference>
<dbReference type="InterPro" id="IPR038695">
    <property type="entry name" value="Saro_0823-like_sf"/>
</dbReference>
<proteinExistence type="predicted"/>
<keyword evidence="2" id="KW-1185">Reference proteome</keyword>
<accession>A0A830G967</accession>